<dbReference type="Proteomes" id="UP000694892">
    <property type="component" value="Unassembled WGS sequence"/>
</dbReference>
<keyword evidence="1" id="KW-0472">Membrane</keyword>
<reference evidence="2" key="1">
    <citation type="submission" date="2016-05" db="EMBL/GenBank/DDBJ databases">
        <title>WGS assembly of Xenopus laevis.</title>
        <authorList>
            <person name="Session A."/>
            <person name="Uno Y."/>
            <person name="Kwon T."/>
            <person name="Chapman J."/>
            <person name="Toyoda A."/>
            <person name="Takahashi S."/>
            <person name="Fukui A."/>
            <person name="Hikosaka A."/>
            <person name="Putnam N."/>
            <person name="Stites J."/>
            <person name="Van Heeringen S."/>
            <person name="Quigley I."/>
            <person name="Heinz S."/>
            <person name="Hellsten U."/>
            <person name="Lyons J."/>
            <person name="Suzuki A."/>
            <person name="Kondo M."/>
            <person name="Ogino H."/>
            <person name="Ochi H."/>
            <person name="Bogdanovic O."/>
            <person name="Lister R."/>
            <person name="Georgiou G."/>
            <person name="Paranjpe S."/>
            <person name="Van Kruijsbergen I."/>
            <person name="Mozaffari S."/>
            <person name="Shu S."/>
            <person name="Schmutz J."/>
            <person name="Jenkins J."/>
            <person name="Grimwood J."/>
            <person name="Carlson J."/>
            <person name="Mitros T."/>
            <person name="Simakov O."/>
            <person name="Heald R."/>
            <person name="Miller K."/>
            <person name="Haudenschild C."/>
            <person name="Kuroki Y."/>
            <person name="Tanaka T."/>
            <person name="Michiue T."/>
            <person name="Watanabe M."/>
            <person name="Kinoshita T."/>
            <person name="Ohta Y."/>
            <person name="Mawaribuchi S."/>
            <person name="Suzuki Y."/>
            <person name="Haramoto Y."/>
            <person name="Yamamoto T."/>
            <person name="Takagi C."/>
            <person name="Kitzman J."/>
            <person name="Shendure J."/>
            <person name="Nakayama T."/>
            <person name="Izutsu Y."/>
            <person name="Robert J."/>
            <person name="Dichmann D."/>
            <person name="Flajnik M."/>
            <person name="Houston D."/>
            <person name="Marcotte E."/>
            <person name="Wallingford J."/>
            <person name="Ito Y."/>
            <person name="Asashima M."/>
            <person name="Ueno N."/>
            <person name="Matsuda Y."/>
            <person name="Jan Veenstra G."/>
            <person name="Fujiyama A."/>
            <person name="Harland R."/>
            <person name="Taira M."/>
            <person name="Rokhsar D.S."/>
        </authorList>
    </citation>
    <scope>NUCLEOTIDE SEQUENCE</scope>
    <source>
        <strain evidence="2">J</strain>
        <tissue evidence="2">Blood</tissue>
    </source>
</reference>
<sequence>MVSLAAKKTGYFPVTMLVMAALISKELLSYVVCNREGSGKALFWEIWANTMCAEFVRHECNDKCTKHRIVIQIIKQKPTYVYIKDGGCT</sequence>
<keyword evidence="1" id="KW-0812">Transmembrane</keyword>
<gene>
    <name evidence="2" type="ORF">XELAEV_18003733mg</name>
</gene>
<name>A0A974BNM2_XENLA</name>
<protein>
    <submittedName>
        <fullName evidence="2">Uncharacterized protein</fullName>
    </submittedName>
</protein>
<keyword evidence="1" id="KW-1133">Transmembrane helix</keyword>
<dbReference type="AlphaFoldDB" id="A0A974BNM2"/>
<proteinExistence type="predicted"/>
<evidence type="ECO:0000256" key="1">
    <source>
        <dbReference type="SAM" id="Phobius"/>
    </source>
</evidence>
<dbReference type="EMBL" id="KV516491">
    <property type="protein sequence ID" value="OCT55227.1"/>
    <property type="molecule type" value="Genomic_DNA"/>
</dbReference>
<organism evidence="2">
    <name type="scientific">Xenopus laevis</name>
    <name type="common">African clawed frog</name>
    <dbReference type="NCBI Taxonomy" id="8355"/>
    <lineage>
        <taxon>Eukaryota</taxon>
        <taxon>Metazoa</taxon>
        <taxon>Chordata</taxon>
        <taxon>Craniata</taxon>
        <taxon>Vertebrata</taxon>
        <taxon>Euteleostomi</taxon>
        <taxon>Amphibia</taxon>
        <taxon>Batrachia</taxon>
        <taxon>Anura</taxon>
        <taxon>Pipoidea</taxon>
        <taxon>Pipidae</taxon>
        <taxon>Xenopodinae</taxon>
        <taxon>Xenopus</taxon>
        <taxon>Xenopus</taxon>
    </lineage>
</organism>
<evidence type="ECO:0000313" key="2">
    <source>
        <dbReference type="EMBL" id="OCT55227.1"/>
    </source>
</evidence>
<feature type="transmembrane region" description="Helical" evidence="1">
    <location>
        <begin position="12"/>
        <end position="33"/>
    </location>
</feature>
<accession>A0A974BNM2</accession>